<dbReference type="PANTHER" id="PTHR12276:SF45">
    <property type="entry name" value="CLATHRIN INTERACTOR 1"/>
    <property type="match status" value="1"/>
</dbReference>
<evidence type="ECO:0000259" key="2">
    <source>
        <dbReference type="PROSITE" id="PS50942"/>
    </source>
</evidence>
<feature type="compositionally biased region" description="Gly residues" evidence="1">
    <location>
        <begin position="182"/>
        <end position="191"/>
    </location>
</feature>
<reference evidence="3 4" key="1">
    <citation type="submission" date="2020-04" db="EMBL/GenBank/DDBJ databases">
        <authorList>
            <person name="Alioto T."/>
            <person name="Alioto T."/>
            <person name="Gomez Garrido J."/>
        </authorList>
    </citation>
    <scope>NUCLEOTIDE SEQUENCE [LARGE SCALE GENOMIC DNA]</scope>
</reference>
<dbReference type="InterPro" id="IPR016024">
    <property type="entry name" value="ARM-type_fold"/>
</dbReference>
<dbReference type="AlphaFoldDB" id="A0A8S1CPE1"/>
<dbReference type="GO" id="GO:0005886">
    <property type="term" value="C:plasma membrane"/>
    <property type="evidence" value="ECO:0007669"/>
    <property type="project" value="TreeGrafter"/>
</dbReference>
<dbReference type="EMBL" id="CADEPI010000050">
    <property type="protein sequence ID" value="CAB3370106.1"/>
    <property type="molecule type" value="Genomic_DNA"/>
</dbReference>
<dbReference type="Proteomes" id="UP000494165">
    <property type="component" value="Unassembled WGS sequence"/>
</dbReference>
<dbReference type="Gene3D" id="1.25.40.90">
    <property type="match status" value="1"/>
</dbReference>
<dbReference type="GO" id="GO:0030276">
    <property type="term" value="F:clathrin binding"/>
    <property type="evidence" value="ECO:0007669"/>
    <property type="project" value="TreeGrafter"/>
</dbReference>
<feature type="compositionally biased region" description="Basic and acidic residues" evidence="1">
    <location>
        <begin position="233"/>
        <end position="256"/>
    </location>
</feature>
<dbReference type="SUPFAM" id="SSF48464">
    <property type="entry name" value="ENTH/VHS domain"/>
    <property type="match status" value="1"/>
</dbReference>
<evidence type="ECO:0000313" key="3">
    <source>
        <dbReference type="EMBL" id="CAB3370106.1"/>
    </source>
</evidence>
<dbReference type="Pfam" id="PF01417">
    <property type="entry name" value="ENTH"/>
    <property type="match status" value="1"/>
</dbReference>
<dbReference type="InterPro" id="IPR038528">
    <property type="entry name" value="TEL2_C_sf"/>
</dbReference>
<feature type="compositionally biased region" description="Basic and acidic residues" evidence="1">
    <location>
        <begin position="212"/>
        <end position="225"/>
    </location>
</feature>
<gene>
    <name evidence="3" type="ORF">CLODIP_2_CD12136</name>
</gene>
<sequence length="1183" mass="130978">MWKVREIADKVTNVVMNYTDVEAKVREATNDDSWGPTGQQMQDVAQHTFTYEHFPEVMTMLWRRMLQDNRRNWRRTYKSLLLLNYLVKNGSERVVTSAREHIYDLRGLENYSYFDENGKDQGINVRHKVKELIDFVQDDDRLREERKKAKKNKDKYIGMSSDSMGMRFGGGGGWEDSSSSWGGMGGGGGGGGRRDQSEYSDWGGGGGGNNKNSDRFSDEGEHNDSDSDVPSPRQREKSSKNEYKDSESLDSPEKMSHSGNGFKSPLPSKNAPTTKQPTSTRNIKKVDLGAAATFAKEAKKTSPVKTSSDLFASGDDDFNPRASEPAETSDFGEFHTAVETTTSPKSDDDFADFHTAFSDQTSSLPAFMPSANTASTGAASNADLLMGLGSQPPVSAPVSLIGGPNLFGANAFSGPTRPAPMGGGLDDLFGSNNPLDSGNIPPAVLRMRNSKDLSSDLLLLEASGCLEGPETPQKFSGLDATPLSQSQLWQDVLQTRLRSRDPSAELLAFCQLAPVDELLRQALDLLAARNQLIKVIEPCLRSQLADFVLKQCRFWHDDEQELEWAATVQIIVSLPARIGNVLRKELPAFCKPESFSAILFYQFGLVVDFLSNAEKCAVPWKARKLALFLSKLLVNYGGTESAETFFQVAVSASQKDQTISTVFAKLLSTLEGKSCENFVTLWLFHGPMDKIIEKEISLEVKNQLLVVQPFLRSHPKCNLPLNLIDTVAAVLKEEFADFVTKVASVWANKSAISHTSIEQQTYLSEMLVWAAKHMGQLEEKKVPIQREVMNGVTKRLQDTSPEKKFMCMVVAEHVLAVCLSSAQPLKFEYDPENELTKHLNNLKVTVEAAEGEWLEVLRDLLEEGESEFVPLEKKLESTRLSDISNESEKPSIILDSDDEDDGFEAFDMSADTARGESRPVFLRELLHKVQDDAEVSFDGVADLIRAQLPDDDPSLACELLDTLLNLDLKKCADGVVAVIEVHPEEAVQHLAGQLGVRNKYTSQYLSCVLKSVGSAAANLFRGPTSSAVAWEPAPLPKNSRRIHSSRPPVLEMKSKFAQVAPHFLYPLLPVLHADHLLSELQVHLLATLTVITACSVNCPRARKMSLALLEELVLAHWPLTHSDAEVRVAGLKCLLMAFTNLDVQGVFECMHRKEIIRRLQAIAMDDPEPECREWASKGLEILL</sequence>
<accession>A0A8S1CPE1</accession>
<dbReference type="Gene3D" id="1.25.40.720">
    <property type="entry name" value="Telomere length regulation protein 2, C-terminal domain"/>
    <property type="match status" value="1"/>
</dbReference>
<dbReference type="InterPro" id="IPR013809">
    <property type="entry name" value="ENTH"/>
</dbReference>
<evidence type="ECO:0000256" key="1">
    <source>
        <dbReference type="SAM" id="MobiDB-lite"/>
    </source>
</evidence>
<dbReference type="SMART" id="SM00273">
    <property type="entry name" value="ENTH"/>
    <property type="match status" value="1"/>
</dbReference>
<dbReference type="GO" id="GO:0005768">
    <property type="term" value="C:endosome"/>
    <property type="evidence" value="ECO:0007669"/>
    <property type="project" value="TreeGrafter"/>
</dbReference>
<comment type="caution">
    <text evidence="3">The sequence shown here is derived from an EMBL/GenBank/DDBJ whole genome shotgun (WGS) entry which is preliminary data.</text>
</comment>
<dbReference type="PANTHER" id="PTHR12276">
    <property type="entry name" value="EPSIN/ENT-RELATED"/>
    <property type="match status" value="1"/>
</dbReference>
<feature type="domain" description="ENTH" evidence="2">
    <location>
        <begin position="13"/>
        <end position="146"/>
    </location>
</feature>
<dbReference type="SUPFAM" id="SSF48371">
    <property type="entry name" value="ARM repeat"/>
    <property type="match status" value="1"/>
</dbReference>
<keyword evidence="4" id="KW-1185">Reference proteome</keyword>
<dbReference type="PROSITE" id="PS50942">
    <property type="entry name" value="ENTH"/>
    <property type="match status" value="1"/>
</dbReference>
<dbReference type="GO" id="GO:0006897">
    <property type="term" value="P:endocytosis"/>
    <property type="evidence" value="ECO:0007669"/>
    <property type="project" value="TreeGrafter"/>
</dbReference>
<dbReference type="CDD" id="cd16989">
    <property type="entry name" value="ENTH_EpsinR"/>
    <property type="match status" value="1"/>
</dbReference>
<name>A0A8S1CPE1_9INSE</name>
<organism evidence="3 4">
    <name type="scientific">Cloeon dipterum</name>
    <dbReference type="NCBI Taxonomy" id="197152"/>
    <lineage>
        <taxon>Eukaryota</taxon>
        <taxon>Metazoa</taxon>
        <taxon>Ecdysozoa</taxon>
        <taxon>Arthropoda</taxon>
        <taxon>Hexapoda</taxon>
        <taxon>Insecta</taxon>
        <taxon>Pterygota</taxon>
        <taxon>Palaeoptera</taxon>
        <taxon>Ephemeroptera</taxon>
        <taxon>Pisciforma</taxon>
        <taxon>Baetidae</taxon>
        <taxon>Cloeon</taxon>
    </lineage>
</organism>
<proteinExistence type="predicted"/>
<dbReference type="GO" id="GO:0030125">
    <property type="term" value="C:clathrin vesicle coat"/>
    <property type="evidence" value="ECO:0007669"/>
    <property type="project" value="TreeGrafter"/>
</dbReference>
<evidence type="ECO:0000313" key="4">
    <source>
        <dbReference type="Proteomes" id="UP000494165"/>
    </source>
</evidence>
<feature type="compositionally biased region" description="Polar residues" evidence="1">
    <location>
        <begin position="270"/>
        <end position="281"/>
    </location>
</feature>
<feature type="region of interest" description="Disordered" evidence="1">
    <location>
        <begin position="146"/>
        <end position="329"/>
    </location>
</feature>
<protein>
    <recommendedName>
        <fullName evidence="2">ENTH domain-containing protein</fullName>
    </recommendedName>
</protein>
<dbReference type="GO" id="GO:0005543">
    <property type="term" value="F:phospholipid binding"/>
    <property type="evidence" value="ECO:0007669"/>
    <property type="project" value="TreeGrafter"/>
</dbReference>
<dbReference type="OrthoDB" id="4033880at2759"/>
<dbReference type="FunFam" id="1.25.40.90:FF:000006">
    <property type="entry name" value="Clathrin interactor 1"/>
    <property type="match status" value="1"/>
</dbReference>
<dbReference type="InterPro" id="IPR008942">
    <property type="entry name" value="ENTH_VHS"/>
</dbReference>